<dbReference type="PANTHER" id="PTHR12053">
    <property type="entry name" value="PROTEASE FAMILY M28 PLASMA GLUTAMATE CARBOXYPEPTIDASE-RELATED"/>
    <property type="match status" value="1"/>
</dbReference>
<dbReference type="Pfam" id="PF04389">
    <property type="entry name" value="Peptidase_M28"/>
    <property type="match status" value="1"/>
</dbReference>
<keyword evidence="11" id="KW-0378">Hydrolase</keyword>
<evidence type="ECO:0000256" key="17">
    <source>
        <dbReference type="ARBA" id="ARBA00023180"/>
    </source>
</evidence>
<organism evidence="24 25">
    <name type="scientific">Mesoterricola silvestris</name>
    <dbReference type="NCBI Taxonomy" id="2927979"/>
    <lineage>
        <taxon>Bacteria</taxon>
        <taxon>Pseudomonadati</taxon>
        <taxon>Acidobacteriota</taxon>
        <taxon>Holophagae</taxon>
        <taxon>Holophagales</taxon>
        <taxon>Holophagaceae</taxon>
        <taxon>Mesoterricola</taxon>
    </lineage>
</organism>
<name>A0AA48K6X6_9BACT</name>
<keyword evidence="14" id="KW-0333">Golgi apparatus</keyword>
<gene>
    <name evidence="24" type="ORF">METEAL_04430</name>
</gene>
<dbReference type="PANTHER" id="PTHR12053:SF3">
    <property type="entry name" value="CARBOXYPEPTIDASE Q"/>
    <property type="match status" value="1"/>
</dbReference>
<evidence type="ECO:0000256" key="6">
    <source>
        <dbReference type="ARBA" id="ARBA00022525"/>
    </source>
</evidence>
<keyword evidence="15" id="KW-0482">Metalloprotease</keyword>
<evidence type="ECO:0000256" key="7">
    <source>
        <dbReference type="ARBA" id="ARBA00022645"/>
    </source>
</evidence>
<evidence type="ECO:0000256" key="4">
    <source>
        <dbReference type="ARBA" id="ARBA00004613"/>
    </source>
</evidence>
<accession>A0AA48K6X6</accession>
<keyword evidence="7" id="KW-0121">Carboxypeptidase</keyword>
<dbReference type="EMBL" id="AP027080">
    <property type="protein sequence ID" value="BDU71269.1"/>
    <property type="molecule type" value="Genomic_DNA"/>
</dbReference>
<keyword evidence="6" id="KW-0964">Secreted</keyword>
<dbReference type="GO" id="GO:0070573">
    <property type="term" value="F:metallodipeptidase activity"/>
    <property type="evidence" value="ECO:0007669"/>
    <property type="project" value="InterPro"/>
</dbReference>
<evidence type="ECO:0000256" key="21">
    <source>
        <dbReference type="SAM" id="MobiDB-lite"/>
    </source>
</evidence>
<evidence type="ECO:0000256" key="1">
    <source>
        <dbReference type="ARBA" id="ARBA00004240"/>
    </source>
</evidence>
<evidence type="ECO:0000256" key="20">
    <source>
        <dbReference type="ARBA" id="ARBA00033328"/>
    </source>
</evidence>
<feature type="region of interest" description="Disordered" evidence="21">
    <location>
        <begin position="187"/>
        <end position="207"/>
    </location>
</feature>
<evidence type="ECO:0000256" key="22">
    <source>
        <dbReference type="SAM" id="SignalP"/>
    </source>
</evidence>
<proteinExistence type="predicted"/>
<evidence type="ECO:0000256" key="10">
    <source>
        <dbReference type="ARBA" id="ARBA00022729"/>
    </source>
</evidence>
<dbReference type="SUPFAM" id="SSF53187">
    <property type="entry name" value="Zn-dependent exopeptidases"/>
    <property type="match status" value="1"/>
</dbReference>
<comment type="subunit">
    <text evidence="19">Homodimer. The monomeric form is inactive while the homodimer is active.</text>
</comment>
<dbReference type="GO" id="GO:0005576">
    <property type="term" value="C:extracellular region"/>
    <property type="evidence" value="ECO:0007669"/>
    <property type="project" value="UniProtKB-SubCell"/>
</dbReference>
<keyword evidence="17" id="KW-0325">Glycoprotein</keyword>
<dbReference type="GO" id="GO:0006508">
    <property type="term" value="P:proteolysis"/>
    <property type="evidence" value="ECO:0007669"/>
    <property type="project" value="UniProtKB-KW"/>
</dbReference>
<evidence type="ECO:0000256" key="8">
    <source>
        <dbReference type="ARBA" id="ARBA00022670"/>
    </source>
</evidence>
<keyword evidence="18" id="KW-0458">Lysosome</keyword>
<evidence type="ECO:0000256" key="9">
    <source>
        <dbReference type="ARBA" id="ARBA00022723"/>
    </source>
</evidence>
<reference evidence="25" key="1">
    <citation type="journal article" date="2023" name="Int. J. Syst. Evol. Microbiol.">
        <title>Mesoterricola silvestris gen. nov., sp. nov., Mesoterricola sediminis sp. nov., Geothrix oryzae sp. nov., Geothrix edaphica sp. nov., Geothrix rubra sp. nov., and Geothrix limicola sp. nov., six novel members of Acidobacteriota isolated from soils.</title>
        <authorList>
            <person name="Itoh H."/>
            <person name="Sugisawa Y."/>
            <person name="Mise K."/>
            <person name="Xu Z."/>
            <person name="Kuniyasu M."/>
            <person name="Ushijima N."/>
            <person name="Kawano K."/>
            <person name="Kobayashi E."/>
            <person name="Shiratori Y."/>
            <person name="Masuda Y."/>
            <person name="Senoo K."/>
        </authorList>
    </citation>
    <scope>NUCLEOTIDE SEQUENCE [LARGE SCALE GENOMIC DNA]</scope>
    <source>
        <strain evidence="25">W79</strain>
    </source>
</reference>
<dbReference type="KEGG" id="msil:METEAL_04430"/>
<protein>
    <recommendedName>
        <fullName evidence="5">Carboxypeptidase Q</fullName>
    </recommendedName>
    <alternativeName>
        <fullName evidence="20">Plasma glutamate carboxypeptidase</fullName>
    </alternativeName>
</protein>
<evidence type="ECO:0000256" key="2">
    <source>
        <dbReference type="ARBA" id="ARBA00004371"/>
    </source>
</evidence>
<evidence type="ECO:0000256" key="16">
    <source>
        <dbReference type="ARBA" id="ARBA00023145"/>
    </source>
</evidence>
<dbReference type="RefSeq" id="WP_316414155.1">
    <property type="nucleotide sequence ID" value="NZ_AP027080.1"/>
</dbReference>
<keyword evidence="8" id="KW-0645">Protease</keyword>
<keyword evidence="25" id="KW-1185">Reference proteome</keyword>
<evidence type="ECO:0000256" key="12">
    <source>
        <dbReference type="ARBA" id="ARBA00022824"/>
    </source>
</evidence>
<dbReference type="InterPro" id="IPR039866">
    <property type="entry name" value="CPQ"/>
</dbReference>
<dbReference type="Proteomes" id="UP001238179">
    <property type="component" value="Chromosome"/>
</dbReference>
<evidence type="ECO:0000256" key="14">
    <source>
        <dbReference type="ARBA" id="ARBA00023034"/>
    </source>
</evidence>
<dbReference type="GO" id="GO:0046872">
    <property type="term" value="F:metal ion binding"/>
    <property type="evidence" value="ECO:0007669"/>
    <property type="project" value="UniProtKB-KW"/>
</dbReference>
<evidence type="ECO:0000256" key="15">
    <source>
        <dbReference type="ARBA" id="ARBA00023049"/>
    </source>
</evidence>
<keyword evidence="10 22" id="KW-0732">Signal</keyword>
<dbReference type="AlphaFoldDB" id="A0AA48K6X6"/>
<feature type="region of interest" description="Disordered" evidence="21">
    <location>
        <begin position="429"/>
        <end position="449"/>
    </location>
</feature>
<sequence length="526" mass="56583">MKCLGLLPLVALWTPGLAQEPVDAALNARIRAEALERSQILATLHPLTDVFSPRLTGSPTYKAAADWAVDRFRDWGLEARLESWNFGHPGWANERCAAHVEAPYKAHLGVEVVAWTPSTRGTVRGEAYLLKVPEEPTQAELSALFEASRKAVRGRVVLAGAPRELPALNPSPRPPRLTDEALARRFDPAAPEPGPRPQPTRRAGALPAREAEAQLDAFLVASKALARVNDAGLRNGQVRAFQNRAYDTAKAVPTLVMRHEDYGRMCRVLADGPRVELALEIANRESKGGLGYNVIADIPGSTRPGEVILLGAHLDAWHTATGATDNGASAAVMMEVARIVKALGVQPARTLRFALWDGEEHGLLGSMAYVAAHYGTAEAPKPEFGQLVAYVNMDGGAGQVRGLTMFGPAQGSRVLRELLAPFQDLGVRGASATRNRPPKALTGPSTDMSSFTSSGLPAMGVVQDGLEYFEYTWHTAIDTLDRVPPEDVKRTAAVLASVALHLAQRPGRLPFFSKETLPPAPPEPAR</sequence>
<dbReference type="GO" id="GO:0005764">
    <property type="term" value="C:lysosome"/>
    <property type="evidence" value="ECO:0007669"/>
    <property type="project" value="UniProtKB-SubCell"/>
</dbReference>
<evidence type="ECO:0000313" key="24">
    <source>
        <dbReference type="EMBL" id="BDU71269.1"/>
    </source>
</evidence>
<evidence type="ECO:0000256" key="11">
    <source>
        <dbReference type="ARBA" id="ARBA00022801"/>
    </source>
</evidence>
<comment type="subcellular location">
    <subcellularLocation>
        <location evidence="1">Endoplasmic reticulum</location>
    </subcellularLocation>
    <subcellularLocation>
        <location evidence="3">Golgi apparatus</location>
    </subcellularLocation>
    <subcellularLocation>
        <location evidence="2">Lysosome</location>
    </subcellularLocation>
    <subcellularLocation>
        <location evidence="4">Secreted</location>
    </subcellularLocation>
</comment>
<feature type="chain" id="PRO_5041228862" description="Carboxypeptidase Q" evidence="22">
    <location>
        <begin position="19"/>
        <end position="526"/>
    </location>
</feature>
<evidence type="ECO:0000256" key="5">
    <source>
        <dbReference type="ARBA" id="ARBA00014116"/>
    </source>
</evidence>
<feature type="domain" description="Peptidase M28" evidence="23">
    <location>
        <begin position="293"/>
        <end position="498"/>
    </location>
</feature>
<evidence type="ECO:0000256" key="3">
    <source>
        <dbReference type="ARBA" id="ARBA00004555"/>
    </source>
</evidence>
<evidence type="ECO:0000256" key="18">
    <source>
        <dbReference type="ARBA" id="ARBA00023228"/>
    </source>
</evidence>
<evidence type="ECO:0000259" key="23">
    <source>
        <dbReference type="Pfam" id="PF04389"/>
    </source>
</evidence>
<dbReference type="GO" id="GO:0004180">
    <property type="term" value="F:carboxypeptidase activity"/>
    <property type="evidence" value="ECO:0007669"/>
    <property type="project" value="UniProtKB-KW"/>
</dbReference>
<keyword evidence="12" id="KW-0256">Endoplasmic reticulum</keyword>
<dbReference type="Gene3D" id="3.40.630.10">
    <property type="entry name" value="Zn peptidases"/>
    <property type="match status" value="2"/>
</dbReference>
<evidence type="ECO:0000256" key="19">
    <source>
        <dbReference type="ARBA" id="ARBA00025833"/>
    </source>
</evidence>
<feature type="signal peptide" evidence="22">
    <location>
        <begin position="1"/>
        <end position="18"/>
    </location>
</feature>
<evidence type="ECO:0000256" key="13">
    <source>
        <dbReference type="ARBA" id="ARBA00022833"/>
    </source>
</evidence>
<keyword evidence="16" id="KW-0865">Zymogen</keyword>
<keyword evidence="9" id="KW-0479">Metal-binding</keyword>
<evidence type="ECO:0000313" key="25">
    <source>
        <dbReference type="Proteomes" id="UP001238179"/>
    </source>
</evidence>
<keyword evidence="13" id="KW-0862">Zinc</keyword>
<dbReference type="InterPro" id="IPR007484">
    <property type="entry name" value="Peptidase_M28"/>
</dbReference>